<dbReference type="SUPFAM" id="SSF48452">
    <property type="entry name" value="TPR-like"/>
    <property type="match status" value="1"/>
</dbReference>
<dbReference type="EMBL" id="SLZY01000002">
    <property type="protein sequence ID" value="TCS73492.1"/>
    <property type="molecule type" value="Genomic_DNA"/>
</dbReference>
<gene>
    <name evidence="3" type="ORF">EDC61_102270</name>
</gene>
<evidence type="ECO:0000313" key="3">
    <source>
        <dbReference type="EMBL" id="TCS73492.1"/>
    </source>
</evidence>
<dbReference type="OrthoDB" id="8605970at2"/>
<feature type="region of interest" description="Disordered" evidence="1">
    <location>
        <begin position="251"/>
        <end position="279"/>
    </location>
</feature>
<comment type="caution">
    <text evidence="3">The sequence shown here is derived from an EMBL/GenBank/DDBJ whole genome shotgun (WGS) entry which is preliminary data.</text>
</comment>
<evidence type="ECO:0000256" key="2">
    <source>
        <dbReference type="SAM" id="Phobius"/>
    </source>
</evidence>
<sequence length="530" mass="58311">MMPYEAPWNAVLLRLSRELPDLPWAAGIGQPVSFALLVIAALILIWLLLRLRRHRRRSTTQADRIEIYIPDSALSNGPHALAPAAASEPEPGIPWDGTPGYGSRQYNARHAAETYDFDDEAAGSDAITVSEADPLAEASIFIMYGYHDRAAELLRWYLDDAGEAQAQVLQMLGDAYLKLERVDDFADILERLLLLSGPGETQRQALLEGLKIDPENLQLRVLAINYFGLDVDQINALLGLEPVAPVPIDAPARPPVPAAADSEPGAPAASPGEQTSGNLRLIEGRGPIAPLSQTEKLVVRSFLPPAQAARLHLAMHNHDEAIAALHRALRKQPNALVHFTELLKIHHGRRNVDEYARTLWHLYAALGNAGQSLKERLLAQGFSLGPHPLFEALAQARERGQIEAIGRQFGFHAADVMPMPKNPLVEISGTSRPTLDQAGGDVLQEVDSYLEFGQIDQAVEALESAILADPAAIHLYPPLLELYERMDDLRRLTELASGIKRRAQRPPEEVVAMMTGLFQRMKSRRERLAA</sequence>
<dbReference type="Pfam" id="PF13432">
    <property type="entry name" value="TPR_16"/>
    <property type="match status" value="1"/>
</dbReference>
<dbReference type="Proteomes" id="UP000295135">
    <property type="component" value="Unassembled WGS sequence"/>
</dbReference>
<keyword evidence="4" id="KW-1185">Reference proteome</keyword>
<name>A0A4R3JY64_9PROT</name>
<dbReference type="Gene3D" id="1.25.40.10">
    <property type="entry name" value="Tetratricopeptide repeat domain"/>
    <property type="match status" value="1"/>
</dbReference>
<accession>A0A4R3JY64</accession>
<keyword evidence="2" id="KW-1133">Transmembrane helix</keyword>
<dbReference type="AlphaFoldDB" id="A0A4R3JY64"/>
<protein>
    <recommendedName>
        <fullName evidence="5">Tetratricopeptide repeat protein</fullName>
    </recommendedName>
</protein>
<evidence type="ECO:0000313" key="4">
    <source>
        <dbReference type="Proteomes" id="UP000295135"/>
    </source>
</evidence>
<dbReference type="RefSeq" id="WP_126458947.1">
    <property type="nucleotide sequence ID" value="NZ_AP018721.1"/>
</dbReference>
<evidence type="ECO:0000256" key="1">
    <source>
        <dbReference type="SAM" id="MobiDB-lite"/>
    </source>
</evidence>
<dbReference type="InterPro" id="IPR011990">
    <property type="entry name" value="TPR-like_helical_dom_sf"/>
</dbReference>
<keyword evidence="2" id="KW-0812">Transmembrane</keyword>
<evidence type="ECO:0008006" key="5">
    <source>
        <dbReference type="Google" id="ProtNLM"/>
    </source>
</evidence>
<feature type="transmembrane region" description="Helical" evidence="2">
    <location>
        <begin position="24"/>
        <end position="49"/>
    </location>
</feature>
<reference evidence="3 4" key="1">
    <citation type="submission" date="2019-03" db="EMBL/GenBank/DDBJ databases">
        <title>Genomic Encyclopedia of Type Strains, Phase IV (KMG-IV): sequencing the most valuable type-strain genomes for metagenomic binning, comparative biology and taxonomic classification.</title>
        <authorList>
            <person name="Goeker M."/>
        </authorList>
    </citation>
    <scope>NUCLEOTIDE SEQUENCE [LARGE SCALE GENOMIC DNA]</scope>
    <source>
        <strain evidence="3 4">DSM 103923</strain>
    </source>
</reference>
<feature type="compositionally biased region" description="Low complexity" evidence="1">
    <location>
        <begin position="258"/>
        <end position="273"/>
    </location>
</feature>
<proteinExistence type="predicted"/>
<organism evidence="3 4">
    <name type="scientific">Sulfuritortus calidifontis</name>
    <dbReference type="NCBI Taxonomy" id="1914471"/>
    <lineage>
        <taxon>Bacteria</taxon>
        <taxon>Pseudomonadati</taxon>
        <taxon>Pseudomonadota</taxon>
        <taxon>Betaproteobacteria</taxon>
        <taxon>Nitrosomonadales</taxon>
        <taxon>Thiobacillaceae</taxon>
        <taxon>Sulfuritortus</taxon>
    </lineage>
</organism>
<keyword evidence="2" id="KW-0472">Membrane</keyword>